<dbReference type="Pfam" id="PF20549">
    <property type="entry name" value="DUF6763"/>
    <property type="match status" value="1"/>
</dbReference>
<sequence length="103" mass="11237">MSPDIGSWFEDLESGEVFEVVAIDELHQTVEVQYLDGTVGEMEREYWISRSLATAAAPEDAHAAYGLTAREQSPDSAEPGPELLSTLDNLEGESFAGTDENPF</sequence>
<keyword evidence="3" id="KW-1185">Reference proteome</keyword>
<dbReference type="RefSeq" id="WP_067081480.1">
    <property type="nucleotide sequence ID" value="NZ_LRFG02000001.1"/>
</dbReference>
<reference evidence="2" key="1">
    <citation type="submission" date="2017-08" db="EMBL/GenBank/DDBJ databases">
        <title>Microbulbifer marisrubri sp. nov., a halophilic alphaproteobacterium isolated from marine sediment of the Yellow Sea, China.</title>
        <authorList>
            <person name="Zhang G."/>
            <person name="Xiong Q."/>
        </authorList>
    </citation>
    <scope>NUCLEOTIDE SEQUENCE [LARGE SCALE GENOMIC DNA]</scope>
    <source>
        <strain evidence="2">WRN-8</strain>
    </source>
</reference>
<evidence type="ECO:0000256" key="1">
    <source>
        <dbReference type="SAM" id="MobiDB-lite"/>
    </source>
</evidence>
<feature type="region of interest" description="Disordered" evidence="1">
    <location>
        <begin position="69"/>
        <end position="103"/>
    </location>
</feature>
<gene>
    <name evidence="2" type="ORF">AWR36_004410</name>
</gene>
<protein>
    <submittedName>
        <fullName evidence="2">Uncharacterized protein</fullName>
    </submittedName>
</protein>
<dbReference type="EMBL" id="LRFG02000001">
    <property type="protein sequence ID" value="PCO06983.1"/>
    <property type="molecule type" value="Genomic_DNA"/>
</dbReference>
<name>A0ABX4I4K8_9GAMM</name>
<dbReference type="Proteomes" id="UP000218427">
    <property type="component" value="Unassembled WGS sequence"/>
</dbReference>
<proteinExistence type="predicted"/>
<evidence type="ECO:0000313" key="2">
    <source>
        <dbReference type="EMBL" id="PCO06983.1"/>
    </source>
</evidence>
<evidence type="ECO:0000313" key="3">
    <source>
        <dbReference type="Proteomes" id="UP000218427"/>
    </source>
</evidence>
<dbReference type="InterPro" id="IPR046651">
    <property type="entry name" value="DUF6763"/>
</dbReference>
<comment type="caution">
    <text evidence="2">The sequence shown here is derived from an EMBL/GenBank/DDBJ whole genome shotgun (WGS) entry which is preliminary data.</text>
</comment>
<accession>A0ABX4I4K8</accession>
<organism evidence="2 3">
    <name type="scientific">Microbulbifer flavimaris</name>
    <dbReference type="NCBI Taxonomy" id="1781068"/>
    <lineage>
        <taxon>Bacteria</taxon>
        <taxon>Pseudomonadati</taxon>
        <taxon>Pseudomonadota</taxon>
        <taxon>Gammaproteobacteria</taxon>
        <taxon>Cellvibrionales</taxon>
        <taxon>Microbulbiferaceae</taxon>
        <taxon>Microbulbifer</taxon>
    </lineage>
</organism>